<evidence type="ECO:0000256" key="1">
    <source>
        <dbReference type="ARBA" id="ARBA00004141"/>
    </source>
</evidence>
<keyword evidence="9" id="KW-0406">Ion transport</keyword>
<protein>
    <submittedName>
        <fullName evidence="14">Putative membrane protein</fullName>
    </submittedName>
</protein>
<comment type="similarity">
    <text evidence="2">Belongs to the TMEM175 family.</text>
</comment>
<keyword evidence="7" id="KW-0630">Potassium</keyword>
<keyword evidence="3" id="KW-0813">Transport</keyword>
<evidence type="ECO:0000256" key="7">
    <source>
        <dbReference type="ARBA" id="ARBA00022958"/>
    </source>
</evidence>
<accession>A0A7W8MG52</accession>
<feature type="transmembrane region" description="Helical" evidence="13">
    <location>
        <begin position="199"/>
        <end position="218"/>
    </location>
</feature>
<evidence type="ECO:0000313" key="15">
    <source>
        <dbReference type="Proteomes" id="UP000566663"/>
    </source>
</evidence>
<dbReference type="AlphaFoldDB" id="A0A7W8MG52"/>
<dbReference type="GO" id="GO:0015252">
    <property type="term" value="F:proton channel activity"/>
    <property type="evidence" value="ECO:0007669"/>
    <property type="project" value="InterPro"/>
</dbReference>
<evidence type="ECO:0000256" key="8">
    <source>
        <dbReference type="ARBA" id="ARBA00022989"/>
    </source>
</evidence>
<dbReference type="Proteomes" id="UP000566663">
    <property type="component" value="Unassembled WGS sequence"/>
</dbReference>
<evidence type="ECO:0000256" key="11">
    <source>
        <dbReference type="ARBA" id="ARBA00023303"/>
    </source>
</evidence>
<keyword evidence="6" id="KW-0631">Potassium channel</keyword>
<name>A0A7W8MG52_9CAUL</name>
<gene>
    <name evidence="14" type="ORF">HNQ67_001069</name>
</gene>
<evidence type="ECO:0000256" key="5">
    <source>
        <dbReference type="ARBA" id="ARBA00022692"/>
    </source>
</evidence>
<dbReference type="Pfam" id="PF06736">
    <property type="entry name" value="TMEM175"/>
    <property type="match status" value="1"/>
</dbReference>
<comment type="caution">
    <text evidence="14">The sequence shown here is derived from an EMBL/GenBank/DDBJ whole genome shotgun (WGS) entry which is preliminary data.</text>
</comment>
<evidence type="ECO:0000256" key="13">
    <source>
        <dbReference type="SAM" id="Phobius"/>
    </source>
</evidence>
<feature type="transmembrane region" description="Helical" evidence="13">
    <location>
        <begin position="18"/>
        <end position="36"/>
    </location>
</feature>
<keyword evidence="8 13" id="KW-1133">Transmembrane helix</keyword>
<feature type="transmembrane region" description="Helical" evidence="13">
    <location>
        <begin position="48"/>
        <end position="69"/>
    </location>
</feature>
<dbReference type="GO" id="GO:0016020">
    <property type="term" value="C:membrane"/>
    <property type="evidence" value="ECO:0007669"/>
    <property type="project" value="UniProtKB-SubCell"/>
</dbReference>
<feature type="transmembrane region" description="Helical" evidence="13">
    <location>
        <begin position="132"/>
        <end position="151"/>
    </location>
</feature>
<evidence type="ECO:0000256" key="6">
    <source>
        <dbReference type="ARBA" id="ARBA00022826"/>
    </source>
</evidence>
<keyword evidence="10 13" id="KW-0472">Membrane</keyword>
<evidence type="ECO:0000256" key="2">
    <source>
        <dbReference type="ARBA" id="ARBA00006920"/>
    </source>
</evidence>
<dbReference type="RefSeq" id="WP_246347486.1">
    <property type="nucleotide sequence ID" value="NZ_BAAAFF010000006.1"/>
</dbReference>
<feature type="transmembrane region" description="Helical" evidence="13">
    <location>
        <begin position="81"/>
        <end position="101"/>
    </location>
</feature>
<keyword evidence="15" id="KW-1185">Reference proteome</keyword>
<proteinExistence type="inferred from homology"/>
<sequence>MGEGVRTVGPTEWRRLDAFVDSAFAFAVSLLIIAGAEPLRSFDDLVHALMRIPAFLAGFALIILFWLAHRAWSSLGPRRDRMATLLSLGVVFAVLVFVFPLRLLTETALHFMSGGALPGGGLIAGFDQLGWTYAIYGFGFSVLSALYVLLFRHARAGLEAADPTARAARSWARTWTLAAVTGIVSGALALSPLLPVAPWLPGVAYWGIPLGIWVLAALDRRRIRRAVGAAPASEI</sequence>
<comment type="subcellular location">
    <subcellularLocation>
        <location evidence="1">Membrane</location>
        <topology evidence="1">Multi-pass membrane protein</topology>
    </subcellularLocation>
</comment>
<comment type="catalytic activity">
    <reaction evidence="12">
        <text>K(+)(in) = K(+)(out)</text>
        <dbReference type="Rhea" id="RHEA:29463"/>
        <dbReference type="ChEBI" id="CHEBI:29103"/>
    </reaction>
</comment>
<evidence type="ECO:0000313" key="14">
    <source>
        <dbReference type="EMBL" id="MBB5291555.1"/>
    </source>
</evidence>
<organism evidence="14 15">
    <name type="scientific">Brevundimonas basaltis</name>
    <dbReference type="NCBI Taxonomy" id="472166"/>
    <lineage>
        <taxon>Bacteria</taxon>
        <taxon>Pseudomonadati</taxon>
        <taxon>Pseudomonadota</taxon>
        <taxon>Alphaproteobacteria</taxon>
        <taxon>Caulobacterales</taxon>
        <taxon>Caulobacteraceae</taxon>
        <taxon>Brevundimonas</taxon>
    </lineage>
</organism>
<keyword evidence="11" id="KW-0407">Ion channel</keyword>
<evidence type="ECO:0000256" key="9">
    <source>
        <dbReference type="ARBA" id="ARBA00023065"/>
    </source>
</evidence>
<keyword evidence="4" id="KW-0633">Potassium transport</keyword>
<evidence type="ECO:0000256" key="12">
    <source>
        <dbReference type="ARBA" id="ARBA00034430"/>
    </source>
</evidence>
<evidence type="ECO:0000256" key="4">
    <source>
        <dbReference type="ARBA" id="ARBA00022538"/>
    </source>
</evidence>
<evidence type="ECO:0000256" key="3">
    <source>
        <dbReference type="ARBA" id="ARBA00022448"/>
    </source>
</evidence>
<reference evidence="14 15" key="1">
    <citation type="submission" date="2020-08" db="EMBL/GenBank/DDBJ databases">
        <title>Genomic Encyclopedia of Type Strains, Phase IV (KMG-IV): sequencing the most valuable type-strain genomes for metagenomic binning, comparative biology and taxonomic classification.</title>
        <authorList>
            <person name="Goeker M."/>
        </authorList>
    </citation>
    <scope>NUCLEOTIDE SEQUENCE [LARGE SCALE GENOMIC DNA]</scope>
    <source>
        <strain evidence="14 15">DSM 25335</strain>
    </source>
</reference>
<keyword evidence="5 13" id="KW-0812">Transmembrane</keyword>
<evidence type="ECO:0000256" key="10">
    <source>
        <dbReference type="ARBA" id="ARBA00023136"/>
    </source>
</evidence>
<dbReference type="EMBL" id="JACHFZ010000002">
    <property type="protein sequence ID" value="MBB5291555.1"/>
    <property type="molecule type" value="Genomic_DNA"/>
</dbReference>
<dbReference type="InterPro" id="IPR010617">
    <property type="entry name" value="TMEM175-like"/>
</dbReference>
<dbReference type="GO" id="GO:0005267">
    <property type="term" value="F:potassium channel activity"/>
    <property type="evidence" value="ECO:0007669"/>
    <property type="project" value="UniProtKB-KW"/>
</dbReference>
<feature type="transmembrane region" description="Helical" evidence="13">
    <location>
        <begin position="172"/>
        <end position="193"/>
    </location>
</feature>